<dbReference type="NCBIfam" id="TIGR00263">
    <property type="entry name" value="trpB"/>
    <property type="match status" value="1"/>
</dbReference>
<name>A0A4S4C4Z0_9BACI</name>
<dbReference type="HAMAP" id="MF_00135">
    <property type="entry name" value="PRAI"/>
    <property type="match status" value="1"/>
</dbReference>
<accession>A0A4S4C4Z0</accession>
<dbReference type="InterPro" id="IPR013785">
    <property type="entry name" value="Aldolase_TIM"/>
</dbReference>
<dbReference type="GO" id="GO:0004834">
    <property type="term" value="F:tryptophan synthase activity"/>
    <property type="evidence" value="ECO:0007669"/>
    <property type="project" value="UniProtKB-UniRule"/>
</dbReference>
<dbReference type="FunFam" id="3.40.50.1100:FF:000004">
    <property type="entry name" value="Tryptophan synthase beta chain"/>
    <property type="match status" value="1"/>
</dbReference>
<sequence length="621" mass="68594">MFKPLLKLCGVRTKEDLEIVTRSKADYIGFIFAESKRRVDPKVVKEWLASVDISSKQVVAVFVNPTIKEINEVLTVFPIDVIQLHGNESVSDIKELKKSYTGSVWKALHHHQQTLEEMEIYKDVVDGFIIDSRIKGQWGGTGVSFDWSAIPNYIKFSVDHDMLCFIAGGVNETNIQKLLTYKPQGIDLSSGIEVNEKKSRDKINQIEERVYSNMSTYPDKNGRYGEFGGRFVPETLMSPLAEIEQAHNEAMKDPAFLKEYHFLLKEYSGRPTTVTFAKNVTEKLGGAKIYLKREDLNHTGAHKINNAIGQALLAKRMGKTKIIAETGAGQHGVATATVAAKFGMECKVFMGEEDVRRQQLNVFRMQLLGAEVIPVTSGNKTLKDATNEAMRYWVQHCEDHFYIIGSAVGPHPYPYIVKEFQRVIGDEAKAQFQEIEGNLPTKVIACVGGGSNAIGMFSAFLNDNVELVASEAAGMGVDTDMHAATITKGTKGVLHGSLTYLIQDQYGQVIEPYSISAGLDYPGIGPEHAHLASTGRVKYESVTDKEALHALELLAKQEGILAAIESAHALATAFEHAQQMASHESILICLSGRGDKDVHTLMSYYQEGTANENTLQAAVTR</sequence>
<keyword evidence="11 15" id="KW-0413">Isomerase</keyword>
<dbReference type="InterPro" id="IPR001240">
    <property type="entry name" value="PRAI_dom"/>
</dbReference>
<keyword evidence="10 15" id="KW-0057">Aromatic amino acid biosynthesis</keyword>
<evidence type="ECO:0000256" key="11">
    <source>
        <dbReference type="ARBA" id="ARBA00023235"/>
    </source>
</evidence>
<dbReference type="GO" id="GO:0004640">
    <property type="term" value="F:phosphoribosylanthranilate isomerase activity"/>
    <property type="evidence" value="ECO:0007669"/>
    <property type="project" value="UniProtKB-UniRule"/>
</dbReference>
<dbReference type="CDD" id="cd06446">
    <property type="entry name" value="Trp-synth_B"/>
    <property type="match status" value="1"/>
</dbReference>
<dbReference type="UniPathway" id="UPA00035">
    <property type="reaction ID" value="UER00042"/>
</dbReference>
<dbReference type="InterPro" id="IPR023026">
    <property type="entry name" value="Trp_synth_beta/beta-like"/>
</dbReference>
<evidence type="ECO:0000259" key="17">
    <source>
        <dbReference type="Pfam" id="PF00697"/>
    </source>
</evidence>
<organism evidence="18 19">
    <name type="scientific">Metabacillus sediminilitoris</name>
    <dbReference type="NCBI Taxonomy" id="2567941"/>
    <lineage>
        <taxon>Bacteria</taxon>
        <taxon>Bacillati</taxon>
        <taxon>Bacillota</taxon>
        <taxon>Bacilli</taxon>
        <taxon>Bacillales</taxon>
        <taxon>Bacillaceae</taxon>
        <taxon>Metabacillus</taxon>
    </lineage>
</organism>
<evidence type="ECO:0000256" key="3">
    <source>
        <dbReference type="ARBA" id="ARBA00004664"/>
    </source>
</evidence>
<dbReference type="CDD" id="cd00405">
    <property type="entry name" value="PRAI"/>
    <property type="match status" value="1"/>
</dbReference>
<keyword evidence="19" id="KW-1185">Reference proteome</keyword>
<comment type="subunit">
    <text evidence="6 14">Tetramer of two alpha and two beta chains.</text>
</comment>
<comment type="pathway">
    <text evidence="4 14">Amino-acid biosynthesis; L-tryptophan biosynthesis; L-tryptophan from chorismate: step 5/5.</text>
</comment>
<evidence type="ECO:0000313" key="19">
    <source>
        <dbReference type="Proteomes" id="UP000310334"/>
    </source>
</evidence>
<dbReference type="AlphaFoldDB" id="A0A4S4C4Z0"/>
<comment type="similarity">
    <text evidence="5 14">Belongs to the TrpB family.</text>
</comment>
<evidence type="ECO:0000256" key="9">
    <source>
        <dbReference type="ARBA" id="ARBA00022898"/>
    </source>
</evidence>
<protein>
    <recommendedName>
        <fullName evidence="14 15">Multifunctional fusion protein</fullName>
    </recommendedName>
    <domain>
        <recommendedName>
            <fullName evidence="15">N-(5'-phosphoribosyl)anthranilate isomerase</fullName>
            <shortName evidence="15">PRAI</shortName>
            <ecNumber evidence="15">5.3.1.24</ecNumber>
        </recommendedName>
    </domain>
    <domain>
        <recommendedName>
            <fullName evidence="14">Tryptophan synthase beta chain</fullName>
            <ecNumber evidence="14">4.2.1.20</ecNumber>
        </recommendedName>
    </domain>
</protein>
<evidence type="ECO:0000256" key="6">
    <source>
        <dbReference type="ARBA" id="ARBA00011270"/>
    </source>
</evidence>
<dbReference type="InterPro" id="IPR011060">
    <property type="entry name" value="RibuloseP-bd_barrel"/>
</dbReference>
<reference evidence="18 19" key="1">
    <citation type="submission" date="2019-04" db="EMBL/GenBank/DDBJ databases">
        <title>Bacillus sediminilitoris sp. nov., isolated from a tidal flat sediment on the East China Sea.</title>
        <authorList>
            <person name="Wei Y."/>
            <person name="Mao H."/>
            <person name="Fang J."/>
        </authorList>
    </citation>
    <scope>NUCLEOTIDE SEQUENCE [LARGE SCALE GENOMIC DNA]</scope>
    <source>
        <strain evidence="18 19">DSL-17</strain>
    </source>
</reference>
<evidence type="ECO:0000256" key="12">
    <source>
        <dbReference type="ARBA" id="ARBA00023239"/>
    </source>
</evidence>
<dbReference type="InterPro" id="IPR006654">
    <property type="entry name" value="Trp_synth_beta"/>
</dbReference>
<comment type="cofactor">
    <cofactor evidence="1 14">
        <name>pyridoxal 5'-phosphate</name>
        <dbReference type="ChEBI" id="CHEBI:597326"/>
    </cofactor>
</comment>
<dbReference type="PROSITE" id="PS00168">
    <property type="entry name" value="TRP_SYNTHASE_BETA"/>
    <property type="match status" value="1"/>
</dbReference>
<feature type="domain" description="Tryptophan synthase beta chain-like PALP" evidence="16">
    <location>
        <begin position="269"/>
        <end position="592"/>
    </location>
</feature>
<dbReference type="Proteomes" id="UP000310334">
    <property type="component" value="Unassembled WGS sequence"/>
</dbReference>
<evidence type="ECO:0000313" key="18">
    <source>
        <dbReference type="EMBL" id="THF82836.1"/>
    </source>
</evidence>
<dbReference type="InterPro" id="IPR036052">
    <property type="entry name" value="TrpB-like_PALP_sf"/>
</dbReference>
<comment type="function">
    <text evidence="2 14">The beta subunit is responsible for the synthesis of L-tryptophan from indole and L-serine.</text>
</comment>
<evidence type="ECO:0000256" key="2">
    <source>
        <dbReference type="ARBA" id="ARBA00002786"/>
    </source>
</evidence>
<evidence type="ECO:0000256" key="4">
    <source>
        <dbReference type="ARBA" id="ARBA00004733"/>
    </source>
</evidence>
<dbReference type="EMBL" id="SSNT01000001">
    <property type="protein sequence ID" value="THF82836.1"/>
    <property type="molecule type" value="Genomic_DNA"/>
</dbReference>
<evidence type="ECO:0000256" key="5">
    <source>
        <dbReference type="ARBA" id="ARBA00009982"/>
    </source>
</evidence>
<evidence type="ECO:0000256" key="10">
    <source>
        <dbReference type="ARBA" id="ARBA00023141"/>
    </source>
</evidence>
<evidence type="ECO:0000256" key="15">
    <source>
        <dbReference type="HAMAP-Rule" id="MF_00135"/>
    </source>
</evidence>
<dbReference type="EC" id="4.2.1.20" evidence="14"/>
<dbReference type="SUPFAM" id="SSF51366">
    <property type="entry name" value="Ribulose-phoshate binding barrel"/>
    <property type="match status" value="1"/>
</dbReference>
<dbReference type="GO" id="GO:0005737">
    <property type="term" value="C:cytoplasm"/>
    <property type="evidence" value="ECO:0007669"/>
    <property type="project" value="TreeGrafter"/>
</dbReference>
<dbReference type="PANTHER" id="PTHR48077:SF3">
    <property type="entry name" value="TRYPTOPHAN SYNTHASE"/>
    <property type="match status" value="1"/>
</dbReference>
<keyword evidence="8 15" id="KW-0822">Tryptophan biosynthesis</keyword>
<comment type="pathway">
    <text evidence="3 15">Amino-acid biosynthesis; L-tryptophan biosynthesis; L-tryptophan from chorismate: step 3/5.</text>
</comment>
<gene>
    <name evidence="14 18" type="primary">trpB</name>
    <name evidence="15" type="synonym">trpF</name>
    <name evidence="18" type="ORF">E6W99_00275</name>
</gene>
<keyword evidence="7 15" id="KW-0028">Amino-acid biosynthesis</keyword>
<comment type="caution">
    <text evidence="18">The sequence shown here is derived from an EMBL/GenBank/DDBJ whole genome shotgun (WGS) entry which is preliminary data.</text>
</comment>
<dbReference type="PANTHER" id="PTHR48077">
    <property type="entry name" value="TRYPTOPHAN SYNTHASE-RELATED"/>
    <property type="match status" value="1"/>
</dbReference>
<dbReference type="Gene3D" id="3.40.50.1100">
    <property type="match status" value="2"/>
</dbReference>
<comment type="catalytic activity">
    <reaction evidence="15">
        <text>N-(5-phospho-beta-D-ribosyl)anthranilate = 1-(2-carboxyphenylamino)-1-deoxy-D-ribulose 5-phosphate</text>
        <dbReference type="Rhea" id="RHEA:21540"/>
        <dbReference type="ChEBI" id="CHEBI:18277"/>
        <dbReference type="ChEBI" id="CHEBI:58613"/>
        <dbReference type="EC" id="5.3.1.24"/>
    </reaction>
</comment>
<dbReference type="Gene3D" id="3.20.20.70">
    <property type="entry name" value="Aldolase class I"/>
    <property type="match status" value="1"/>
</dbReference>
<keyword evidence="9 14" id="KW-0663">Pyridoxal phosphate</keyword>
<evidence type="ECO:0000256" key="14">
    <source>
        <dbReference type="HAMAP-Rule" id="MF_00133"/>
    </source>
</evidence>
<dbReference type="Pfam" id="PF00697">
    <property type="entry name" value="PRAI"/>
    <property type="match status" value="1"/>
</dbReference>
<feature type="domain" description="N-(5'phosphoribosyl) anthranilate isomerase (PRAI)" evidence="17">
    <location>
        <begin position="7"/>
        <end position="208"/>
    </location>
</feature>
<dbReference type="InterPro" id="IPR001926">
    <property type="entry name" value="TrpB-like_PALP"/>
</dbReference>
<comment type="catalytic activity">
    <reaction evidence="13 14">
        <text>(1S,2R)-1-C-(indol-3-yl)glycerol 3-phosphate + L-serine = D-glyceraldehyde 3-phosphate + L-tryptophan + H2O</text>
        <dbReference type="Rhea" id="RHEA:10532"/>
        <dbReference type="ChEBI" id="CHEBI:15377"/>
        <dbReference type="ChEBI" id="CHEBI:33384"/>
        <dbReference type="ChEBI" id="CHEBI:57912"/>
        <dbReference type="ChEBI" id="CHEBI:58866"/>
        <dbReference type="ChEBI" id="CHEBI:59776"/>
        <dbReference type="EC" id="4.2.1.20"/>
    </reaction>
</comment>
<feature type="modified residue" description="N6-(pyridoxal phosphate)lysine" evidence="14">
    <location>
        <position position="303"/>
    </location>
</feature>
<dbReference type="Pfam" id="PF00291">
    <property type="entry name" value="PALP"/>
    <property type="match status" value="1"/>
</dbReference>
<dbReference type="NCBIfam" id="NF002301">
    <property type="entry name" value="PRK01222.2-1"/>
    <property type="match status" value="1"/>
</dbReference>
<dbReference type="OrthoDB" id="9766131at2"/>
<comment type="similarity">
    <text evidence="15">Belongs to the TrpF family.</text>
</comment>
<dbReference type="EC" id="5.3.1.24" evidence="15"/>
<keyword evidence="12 14" id="KW-0456">Lyase</keyword>
<evidence type="ECO:0000256" key="13">
    <source>
        <dbReference type="ARBA" id="ARBA00049047"/>
    </source>
</evidence>
<dbReference type="SUPFAM" id="SSF53686">
    <property type="entry name" value="Tryptophan synthase beta subunit-like PLP-dependent enzymes"/>
    <property type="match status" value="1"/>
</dbReference>
<evidence type="ECO:0000256" key="8">
    <source>
        <dbReference type="ARBA" id="ARBA00022822"/>
    </source>
</evidence>
<evidence type="ECO:0000256" key="1">
    <source>
        <dbReference type="ARBA" id="ARBA00001933"/>
    </source>
</evidence>
<evidence type="ECO:0000256" key="7">
    <source>
        <dbReference type="ARBA" id="ARBA00022605"/>
    </source>
</evidence>
<proteinExistence type="inferred from homology"/>
<dbReference type="HAMAP" id="MF_00133">
    <property type="entry name" value="Trp_synth_beta"/>
    <property type="match status" value="1"/>
</dbReference>
<dbReference type="InterPro" id="IPR006653">
    <property type="entry name" value="Trp_synth_b_CS"/>
</dbReference>
<evidence type="ECO:0000259" key="16">
    <source>
        <dbReference type="Pfam" id="PF00291"/>
    </source>
</evidence>
<dbReference type="FunFam" id="3.40.50.1100:FF:000001">
    <property type="entry name" value="Tryptophan synthase beta chain"/>
    <property type="match status" value="1"/>
</dbReference>